<keyword evidence="5" id="KW-1133">Transmembrane helix</keyword>
<proteinExistence type="predicted"/>
<comment type="cofactor">
    <cofactor evidence="4">
        <name>heme</name>
        <dbReference type="ChEBI" id="CHEBI:30413"/>
    </cofactor>
</comment>
<feature type="binding site" description="axial binding residue" evidence="4">
    <location>
        <position position="444"/>
    </location>
    <ligand>
        <name>heme</name>
        <dbReference type="ChEBI" id="CHEBI:30413"/>
    </ligand>
    <ligandPart>
        <name>Fe</name>
        <dbReference type="ChEBI" id="CHEBI:18248"/>
    </ligandPart>
</feature>
<gene>
    <name evidence="6" type="ORF">B0H63DRAFT_489629</name>
</gene>
<sequence>MALANLSLALLWGGVASLLVYIVALRITAWNRLRHIPGPFGVGWSKLWIFRHTFAGNLCLVTKAVCEKYGPITRIAPDWVIINDPAEVRRIWSVHSGYRRSDWYKGFRFDPGKDSILTNVDNKEHHKRRTLVLPAYVGKGLNDRETLIDEQMVKFIALVERKYLSDRTVVRPMEMGQTFQYLTQDATSAVEFGKAFGYVEADSDFYGAIEALEGMMFPCALVCLVPELATLMNTSFVKSLLPQPTDKHGIGRLVGLIKERVAERYGDAKVKNNDVLQRFVESGLTQSEVEAESMVHLLGGSDTTAMAMRTAVFFICTNPSVCRRLQEEIEVVAKTVTRPVIADSEAKQMRYLQACIKEALRIWPPITGVMTKTSNKDDVICGVKVPAGTNVAWTAFGVMRNKALFGEDAELFEPRRWLEADPDRLKEMEATQGLVFAAGTRWECLGKSMAYMELGKVLFELFLRYDFSMTNPAKPFEWVNVGFTVHEHMNVTITRRESGSGT</sequence>
<dbReference type="GO" id="GO:0020037">
    <property type="term" value="F:heme binding"/>
    <property type="evidence" value="ECO:0007669"/>
    <property type="project" value="InterPro"/>
</dbReference>
<dbReference type="PRINTS" id="PR00385">
    <property type="entry name" value="P450"/>
</dbReference>
<dbReference type="SUPFAM" id="SSF48264">
    <property type="entry name" value="Cytochrome P450"/>
    <property type="match status" value="1"/>
</dbReference>
<dbReference type="AlphaFoldDB" id="A0AAE0K109"/>
<keyword evidence="1 4" id="KW-0349">Heme</keyword>
<dbReference type="Pfam" id="PF00067">
    <property type="entry name" value="p450"/>
    <property type="match status" value="1"/>
</dbReference>
<evidence type="ECO:0000256" key="1">
    <source>
        <dbReference type="ARBA" id="ARBA00022617"/>
    </source>
</evidence>
<evidence type="ECO:0000313" key="7">
    <source>
        <dbReference type="Proteomes" id="UP001285441"/>
    </source>
</evidence>
<evidence type="ECO:0000256" key="5">
    <source>
        <dbReference type="SAM" id="Phobius"/>
    </source>
</evidence>
<organism evidence="6 7">
    <name type="scientific">Podospora didyma</name>
    <dbReference type="NCBI Taxonomy" id="330526"/>
    <lineage>
        <taxon>Eukaryota</taxon>
        <taxon>Fungi</taxon>
        <taxon>Dikarya</taxon>
        <taxon>Ascomycota</taxon>
        <taxon>Pezizomycotina</taxon>
        <taxon>Sordariomycetes</taxon>
        <taxon>Sordariomycetidae</taxon>
        <taxon>Sordariales</taxon>
        <taxon>Podosporaceae</taxon>
        <taxon>Podospora</taxon>
    </lineage>
</organism>
<dbReference type="PANTHER" id="PTHR24305">
    <property type="entry name" value="CYTOCHROME P450"/>
    <property type="match status" value="1"/>
</dbReference>
<dbReference type="CDD" id="cd11060">
    <property type="entry name" value="CYP57A1-like"/>
    <property type="match status" value="1"/>
</dbReference>
<dbReference type="InterPro" id="IPR002401">
    <property type="entry name" value="Cyt_P450_E_grp-I"/>
</dbReference>
<dbReference type="PRINTS" id="PR00463">
    <property type="entry name" value="EP450I"/>
</dbReference>
<dbReference type="GO" id="GO:0004497">
    <property type="term" value="F:monooxygenase activity"/>
    <property type="evidence" value="ECO:0007669"/>
    <property type="project" value="InterPro"/>
</dbReference>
<dbReference type="Gene3D" id="1.10.630.10">
    <property type="entry name" value="Cytochrome P450"/>
    <property type="match status" value="1"/>
</dbReference>
<dbReference type="InterPro" id="IPR050121">
    <property type="entry name" value="Cytochrome_P450_monoxygenase"/>
</dbReference>
<keyword evidence="5" id="KW-0812">Transmembrane</keyword>
<evidence type="ECO:0000256" key="3">
    <source>
        <dbReference type="ARBA" id="ARBA00023004"/>
    </source>
</evidence>
<keyword evidence="2 4" id="KW-0479">Metal-binding</keyword>
<reference evidence="6" key="2">
    <citation type="submission" date="2023-06" db="EMBL/GenBank/DDBJ databases">
        <authorList>
            <consortium name="Lawrence Berkeley National Laboratory"/>
            <person name="Haridas S."/>
            <person name="Hensen N."/>
            <person name="Bonometti L."/>
            <person name="Westerberg I."/>
            <person name="Brannstrom I.O."/>
            <person name="Guillou S."/>
            <person name="Cros-Aarteil S."/>
            <person name="Calhoun S."/>
            <person name="Kuo A."/>
            <person name="Mondo S."/>
            <person name="Pangilinan J."/>
            <person name="Riley R."/>
            <person name="LaButti K."/>
            <person name="Andreopoulos B."/>
            <person name="Lipzen A."/>
            <person name="Chen C."/>
            <person name="Yanf M."/>
            <person name="Daum C."/>
            <person name="Ng V."/>
            <person name="Clum A."/>
            <person name="Steindorff A."/>
            <person name="Ohm R."/>
            <person name="Martin F."/>
            <person name="Silar P."/>
            <person name="Natvig D."/>
            <person name="Lalanne C."/>
            <person name="Gautier V."/>
            <person name="Ament-velasquez S.L."/>
            <person name="Kruys A."/>
            <person name="Hutchinson M.I."/>
            <person name="Powell A.J."/>
            <person name="Barry K."/>
            <person name="Miller A.N."/>
            <person name="Grigoriev I.V."/>
            <person name="Debuchy R."/>
            <person name="Gladieux P."/>
            <person name="Thoren M.H."/>
            <person name="Johannesson H."/>
        </authorList>
    </citation>
    <scope>NUCLEOTIDE SEQUENCE</scope>
    <source>
        <strain evidence="6">CBS 232.78</strain>
    </source>
</reference>
<accession>A0AAE0K109</accession>
<name>A0AAE0K109_9PEZI</name>
<dbReference type="PANTHER" id="PTHR24305:SF168">
    <property type="entry name" value="P450, PUTATIVE (EUROFUNG)-RELATED"/>
    <property type="match status" value="1"/>
</dbReference>
<dbReference type="InterPro" id="IPR001128">
    <property type="entry name" value="Cyt_P450"/>
</dbReference>
<dbReference type="EMBL" id="JAULSW010000011">
    <property type="protein sequence ID" value="KAK3367685.1"/>
    <property type="molecule type" value="Genomic_DNA"/>
</dbReference>
<dbReference type="GO" id="GO:0005506">
    <property type="term" value="F:iron ion binding"/>
    <property type="evidence" value="ECO:0007669"/>
    <property type="project" value="InterPro"/>
</dbReference>
<protein>
    <submittedName>
        <fullName evidence="6">Cytochrome P450 family protein</fullName>
    </submittedName>
</protein>
<keyword evidence="7" id="KW-1185">Reference proteome</keyword>
<evidence type="ECO:0000256" key="2">
    <source>
        <dbReference type="ARBA" id="ARBA00022723"/>
    </source>
</evidence>
<evidence type="ECO:0000256" key="4">
    <source>
        <dbReference type="PIRSR" id="PIRSR602401-1"/>
    </source>
</evidence>
<keyword evidence="5" id="KW-0472">Membrane</keyword>
<keyword evidence="3 4" id="KW-0408">Iron</keyword>
<evidence type="ECO:0000313" key="6">
    <source>
        <dbReference type="EMBL" id="KAK3367685.1"/>
    </source>
</evidence>
<dbReference type="Proteomes" id="UP001285441">
    <property type="component" value="Unassembled WGS sequence"/>
</dbReference>
<dbReference type="GO" id="GO:0016705">
    <property type="term" value="F:oxidoreductase activity, acting on paired donors, with incorporation or reduction of molecular oxygen"/>
    <property type="evidence" value="ECO:0007669"/>
    <property type="project" value="InterPro"/>
</dbReference>
<dbReference type="InterPro" id="IPR036396">
    <property type="entry name" value="Cyt_P450_sf"/>
</dbReference>
<feature type="transmembrane region" description="Helical" evidence="5">
    <location>
        <begin position="6"/>
        <end position="25"/>
    </location>
</feature>
<reference evidence="6" key="1">
    <citation type="journal article" date="2023" name="Mol. Phylogenet. Evol.">
        <title>Genome-scale phylogeny and comparative genomics of the fungal order Sordariales.</title>
        <authorList>
            <person name="Hensen N."/>
            <person name="Bonometti L."/>
            <person name="Westerberg I."/>
            <person name="Brannstrom I.O."/>
            <person name="Guillou S."/>
            <person name="Cros-Aarteil S."/>
            <person name="Calhoun S."/>
            <person name="Haridas S."/>
            <person name="Kuo A."/>
            <person name="Mondo S."/>
            <person name="Pangilinan J."/>
            <person name="Riley R."/>
            <person name="LaButti K."/>
            <person name="Andreopoulos B."/>
            <person name="Lipzen A."/>
            <person name="Chen C."/>
            <person name="Yan M."/>
            <person name="Daum C."/>
            <person name="Ng V."/>
            <person name="Clum A."/>
            <person name="Steindorff A."/>
            <person name="Ohm R.A."/>
            <person name="Martin F."/>
            <person name="Silar P."/>
            <person name="Natvig D.O."/>
            <person name="Lalanne C."/>
            <person name="Gautier V."/>
            <person name="Ament-Velasquez S.L."/>
            <person name="Kruys A."/>
            <person name="Hutchinson M.I."/>
            <person name="Powell A.J."/>
            <person name="Barry K."/>
            <person name="Miller A.N."/>
            <person name="Grigoriev I.V."/>
            <person name="Debuchy R."/>
            <person name="Gladieux P."/>
            <person name="Hiltunen Thoren M."/>
            <person name="Johannesson H."/>
        </authorList>
    </citation>
    <scope>NUCLEOTIDE SEQUENCE</scope>
    <source>
        <strain evidence="6">CBS 232.78</strain>
    </source>
</reference>
<comment type="caution">
    <text evidence="6">The sequence shown here is derived from an EMBL/GenBank/DDBJ whole genome shotgun (WGS) entry which is preliminary data.</text>
</comment>